<gene>
    <name evidence="2" type="ORF">SAMN05444858_14220</name>
</gene>
<organism evidence="2 3">
    <name type="scientific">Micromonospora avicenniae</name>
    <dbReference type="NCBI Taxonomy" id="1198245"/>
    <lineage>
        <taxon>Bacteria</taxon>
        <taxon>Bacillati</taxon>
        <taxon>Actinomycetota</taxon>
        <taxon>Actinomycetes</taxon>
        <taxon>Micromonosporales</taxon>
        <taxon>Micromonosporaceae</taxon>
        <taxon>Micromonospora</taxon>
    </lineage>
</organism>
<evidence type="ECO:0000313" key="2">
    <source>
        <dbReference type="EMBL" id="SIS01950.1"/>
    </source>
</evidence>
<protein>
    <recommendedName>
        <fullName evidence="1">DUF4440 domain-containing protein</fullName>
    </recommendedName>
</protein>
<dbReference type="InterPro" id="IPR027843">
    <property type="entry name" value="DUF4440"/>
</dbReference>
<dbReference type="EMBL" id="FTNF01000042">
    <property type="protein sequence ID" value="SIS01950.1"/>
    <property type="molecule type" value="Genomic_DNA"/>
</dbReference>
<reference evidence="2 3" key="1">
    <citation type="submission" date="2017-01" db="EMBL/GenBank/DDBJ databases">
        <authorList>
            <person name="Mah S.A."/>
            <person name="Swanson W.J."/>
            <person name="Moy G.W."/>
            <person name="Vacquier V.D."/>
        </authorList>
    </citation>
    <scope>NUCLEOTIDE SEQUENCE [LARGE SCALE GENOMIC DNA]</scope>
    <source>
        <strain evidence="2 3">DSM 45758</strain>
    </source>
</reference>
<accession>A0A1N7FNS5</accession>
<keyword evidence="3" id="KW-1185">Reference proteome</keyword>
<sequence length="86" mass="9747">MWSKEHYLGGIASGDINYRRFEAVSGIDVMVDGSLAVLRYRSLIDIAVQGQTPGLLECWHLDCYRRDRHGGPWRVRWSQATAIDGP</sequence>
<dbReference type="InterPro" id="IPR032710">
    <property type="entry name" value="NTF2-like_dom_sf"/>
</dbReference>
<dbReference type="Gene3D" id="3.10.450.50">
    <property type="match status" value="1"/>
</dbReference>
<dbReference type="Proteomes" id="UP000186004">
    <property type="component" value="Unassembled WGS sequence"/>
</dbReference>
<dbReference type="STRING" id="1198245.SAMN05444858_14220"/>
<evidence type="ECO:0000259" key="1">
    <source>
        <dbReference type="Pfam" id="PF14534"/>
    </source>
</evidence>
<dbReference type="Pfam" id="PF14534">
    <property type="entry name" value="DUF4440"/>
    <property type="match status" value="1"/>
</dbReference>
<evidence type="ECO:0000313" key="3">
    <source>
        <dbReference type="Proteomes" id="UP000186004"/>
    </source>
</evidence>
<name>A0A1N7FNS5_9ACTN</name>
<dbReference type="SUPFAM" id="SSF54427">
    <property type="entry name" value="NTF2-like"/>
    <property type="match status" value="1"/>
</dbReference>
<feature type="domain" description="DUF4440" evidence="1">
    <location>
        <begin position="2"/>
        <end position="75"/>
    </location>
</feature>
<dbReference type="AlphaFoldDB" id="A0A1N7FNS5"/>
<proteinExistence type="predicted"/>